<protein>
    <submittedName>
        <fullName evidence="1">Uncharacterized protein</fullName>
    </submittedName>
</protein>
<dbReference type="EMBL" id="CM042036">
    <property type="protein sequence ID" value="KAI3744484.1"/>
    <property type="molecule type" value="Genomic_DNA"/>
</dbReference>
<reference evidence="1 2" key="2">
    <citation type="journal article" date="2022" name="Mol. Ecol. Resour.">
        <title>The genomes of chicory, endive, great burdock and yacon provide insights into Asteraceae paleo-polyploidization history and plant inulin production.</title>
        <authorList>
            <person name="Fan W."/>
            <person name="Wang S."/>
            <person name="Wang H."/>
            <person name="Wang A."/>
            <person name="Jiang F."/>
            <person name="Liu H."/>
            <person name="Zhao H."/>
            <person name="Xu D."/>
            <person name="Zhang Y."/>
        </authorList>
    </citation>
    <scope>NUCLEOTIDE SEQUENCE [LARGE SCALE GENOMIC DNA]</scope>
    <source>
        <strain evidence="2">cv. Yunnan</strain>
        <tissue evidence="1">Leaves</tissue>
    </source>
</reference>
<gene>
    <name evidence="1" type="ORF">L1987_57566</name>
</gene>
<evidence type="ECO:0000313" key="1">
    <source>
        <dbReference type="EMBL" id="KAI3744484.1"/>
    </source>
</evidence>
<evidence type="ECO:0000313" key="2">
    <source>
        <dbReference type="Proteomes" id="UP001056120"/>
    </source>
</evidence>
<proteinExistence type="predicted"/>
<comment type="caution">
    <text evidence="1">The sequence shown here is derived from an EMBL/GenBank/DDBJ whole genome shotgun (WGS) entry which is preliminary data.</text>
</comment>
<accession>A0ACB9DCY5</accession>
<keyword evidence="2" id="KW-1185">Reference proteome</keyword>
<organism evidence="1 2">
    <name type="scientific">Smallanthus sonchifolius</name>
    <dbReference type="NCBI Taxonomy" id="185202"/>
    <lineage>
        <taxon>Eukaryota</taxon>
        <taxon>Viridiplantae</taxon>
        <taxon>Streptophyta</taxon>
        <taxon>Embryophyta</taxon>
        <taxon>Tracheophyta</taxon>
        <taxon>Spermatophyta</taxon>
        <taxon>Magnoliopsida</taxon>
        <taxon>eudicotyledons</taxon>
        <taxon>Gunneridae</taxon>
        <taxon>Pentapetalae</taxon>
        <taxon>asterids</taxon>
        <taxon>campanulids</taxon>
        <taxon>Asterales</taxon>
        <taxon>Asteraceae</taxon>
        <taxon>Asteroideae</taxon>
        <taxon>Heliantheae alliance</taxon>
        <taxon>Millerieae</taxon>
        <taxon>Smallanthus</taxon>
    </lineage>
</organism>
<reference evidence="2" key="1">
    <citation type="journal article" date="2022" name="Mol. Ecol. Resour.">
        <title>The genomes of chicory, endive, great burdock and yacon provide insights into Asteraceae palaeo-polyploidization history and plant inulin production.</title>
        <authorList>
            <person name="Fan W."/>
            <person name="Wang S."/>
            <person name="Wang H."/>
            <person name="Wang A."/>
            <person name="Jiang F."/>
            <person name="Liu H."/>
            <person name="Zhao H."/>
            <person name="Xu D."/>
            <person name="Zhang Y."/>
        </authorList>
    </citation>
    <scope>NUCLEOTIDE SEQUENCE [LARGE SCALE GENOMIC DNA]</scope>
    <source>
        <strain evidence="2">cv. Yunnan</strain>
    </source>
</reference>
<sequence length="117" mass="13286">MKSSLRQTLRKRPPCCCCSQSPFPLLLLYRIHRCLRQENTQHTENNSAAMELINSITGSDEEGRSRQRILTFAAKRLNVIVSLVVLSWPWVKTSLAPGYKILAPETCFLLVIMAIVL</sequence>
<dbReference type="Proteomes" id="UP001056120">
    <property type="component" value="Linkage Group LG19"/>
</dbReference>
<name>A0ACB9DCY5_9ASTR</name>